<dbReference type="AlphaFoldDB" id="A0A8H6CGH9"/>
<keyword evidence="1" id="KW-0732">Signal</keyword>
<sequence length="513" mass="55224">MRSLSFLVLALLYHLPLVVADRTSNAHNTPTVCNTEPIATGTAVAQKRVRRERDGRAHAEALRNALSGRDLSKRSGMVTYDANCDNAPPTSSGYKPSNGFATMKSVLQQAYTDAVALADAAASIGENNLAFTHYFGGDQTDDQYTHFKNMMSAVKGDTSQYFSIQFECSGSVSVCTGSNSVAVTDASVGAPNDEKIINICTPFWTAASTRFLLYDPSKEGGVPYRDNSTSGWCNKDNQGNSRRNCQFYATAGETILHELTHLDSLSTQAGLLAPTEGNDIGRHGTDDAQTGCELLGARDLLRNYQADNNLTRPDYNAESYAAAATELYFMNLCSISEIRPLVVAQAASAVPTPASSTPTPTSVAPHPAYATGTCSFHLREWQDCADDSQNLFAIVNMVDNDKNDIGDTETDPPNNTLGDPINTSDPYSFTSKLPLPLVIVGEHENDYVQFTYGSLSWTSRTTSGPATCSIGGWNPTDGPVCGSRTGNTNAVCRSTLPYIYILFLFFLPLATSV</sequence>
<evidence type="ECO:0000313" key="3">
    <source>
        <dbReference type="Proteomes" id="UP000578531"/>
    </source>
</evidence>
<dbReference type="SUPFAM" id="SSF55486">
    <property type="entry name" value="Metalloproteases ('zincins'), catalytic domain"/>
    <property type="match status" value="1"/>
</dbReference>
<proteinExistence type="predicted"/>
<gene>
    <name evidence="2" type="ORF">HO173_013255</name>
</gene>
<name>A0A8H6CGH9_9LECA</name>
<accession>A0A8H6CGH9</accession>
<organism evidence="2 3">
    <name type="scientific">Letharia columbiana</name>
    <dbReference type="NCBI Taxonomy" id="112416"/>
    <lineage>
        <taxon>Eukaryota</taxon>
        <taxon>Fungi</taxon>
        <taxon>Dikarya</taxon>
        <taxon>Ascomycota</taxon>
        <taxon>Pezizomycotina</taxon>
        <taxon>Lecanoromycetes</taxon>
        <taxon>OSLEUM clade</taxon>
        <taxon>Lecanoromycetidae</taxon>
        <taxon>Lecanorales</taxon>
        <taxon>Lecanorineae</taxon>
        <taxon>Parmeliaceae</taxon>
        <taxon>Letharia</taxon>
    </lineage>
</organism>
<protein>
    <recommendedName>
        <fullName evidence="4">Lysine-specific metallo-endopeptidase domain-containing protein</fullName>
    </recommendedName>
</protein>
<keyword evidence="3" id="KW-1185">Reference proteome</keyword>
<evidence type="ECO:0000256" key="1">
    <source>
        <dbReference type="SAM" id="SignalP"/>
    </source>
</evidence>
<dbReference type="GeneID" id="59294882"/>
<dbReference type="EMBL" id="JACCJC010000136">
    <property type="protein sequence ID" value="KAF6223155.1"/>
    <property type="molecule type" value="Genomic_DNA"/>
</dbReference>
<dbReference type="GO" id="GO:0008237">
    <property type="term" value="F:metallopeptidase activity"/>
    <property type="evidence" value="ECO:0007669"/>
    <property type="project" value="InterPro"/>
</dbReference>
<evidence type="ECO:0000313" key="2">
    <source>
        <dbReference type="EMBL" id="KAF6223155.1"/>
    </source>
</evidence>
<reference evidence="2 3" key="1">
    <citation type="journal article" date="2020" name="Genomics">
        <title>Complete, high-quality genomes from long-read metagenomic sequencing of two wolf lichen thalli reveals enigmatic genome architecture.</title>
        <authorList>
            <person name="McKenzie S.K."/>
            <person name="Walston R.F."/>
            <person name="Allen J.L."/>
        </authorList>
    </citation>
    <scope>NUCLEOTIDE SEQUENCE [LARGE SCALE GENOMIC DNA]</scope>
    <source>
        <strain evidence="2">WasteWater2</strain>
    </source>
</reference>
<dbReference type="Gene3D" id="3.40.390.10">
    <property type="entry name" value="Collagenase (Catalytic Domain)"/>
    <property type="match status" value="1"/>
</dbReference>
<feature type="chain" id="PRO_5034803564" description="Lysine-specific metallo-endopeptidase domain-containing protein" evidence="1">
    <location>
        <begin position="21"/>
        <end position="513"/>
    </location>
</feature>
<dbReference type="OrthoDB" id="5381562at2759"/>
<evidence type="ECO:0008006" key="4">
    <source>
        <dbReference type="Google" id="ProtNLM"/>
    </source>
</evidence>
<comment type="caution">
    <text evidence="2">The sequence shown here is derived from an EMBL/GenBank/DDBJ whole genome shotgun (WGS) entry which is preliminary data.</text>
</comment>
<feature type="signal peptide" evidence="1">
    <location>
        <begin position="1"/>
        <end position="20"/>
    </location>
</feature>
<dbReference type="Proteomes" id="UP000578531">
    <property type="component" value="Unassembled WGS sequence"/>
</dbReference>
<dbReference type="RefSeq" id="XP_037158029.1">
    <property type="nucleotide sequence ID" value="XM_037315078.1"/>
</dbReference>
<dbReference type="InterPro" id="IPR024079">
    <property type="entry name" value="MetalloPept_cat_dom_sf"/>
</dbReference>